<dbReference type="Proteomes" id="UP000092093">
    <property type="component" value="Unassembled WGS sequence"/>
</dbReference>
<accession>A0A1B7X899</accession>
<feature type="domain" description="Polynucleotide kinase PNKP phosphatase" evidence="1">
    <location>
        <begin position="6"/>
        <end position="143"/>
    </location>
</feature>
<proteinExistence type="predicted"/>
<organism evidence="2 3">
    <name type="scientific">Aphanizomenon flos-aquae WA102</name>
    <dbReference type="NCBI Taxonomy" id="1710896"/>
    <lineage>
        <taxon>Bacteria</taxon>
        <taxon>Bacillati</taxon>
        <taxon>Cyanobacteriota</taxon>
        <taxon>Cyanophyceae</taxon>
        <taxon>Nostocales</taxon>
        <taxon>Aphanizomenonaceae</taxon>
        <taxon>Aphanizomenon</taxon>
    </lineage>
</organism>
<dbReference type="AlphaFoldDB" id="A0A1B7X899"/>
<dbReference type="Pfam" id="PF25109">
    <property type="entry name" value="HAD_PNKP"/>
    <property type="match status" value="1"/>
</dbReference>
<dbReference type="InterPro" id="IPR036412">
    <property type="entry name" value="HAD-like_sf"/>
</dbReference>
<sequence length="152" mass="17367">MIKIKPTAHIYDVDGTLANVDPYLHYVRGSNRDYDAFHEASIDALPNVEVLEMLNNSVSDGHSILVVTSRKEKYRGLTSMWLAKNNIRSHGLFMRADDDNRPDYEVKKDILDKITKLWSVTHAVDDNPNVIKLWEDHSISTTKIGTWDGNKN</sequence>
<dbReference type="Gene3D" id="3.40.50.1000">
    <property type="entry name" value="HAD superfamily/HAD-like"/>
    <property type="match status" value="1"/>
</dbReference>
<name>A0A1B7X899_APHFL</name>
<gene>
    <name evidence="2" type="ORF">AN484_00930</name>
</gene>
<dbReference type="InterPro" id="IPR056782">
    <property type="entry name" value="HAD_PNKP"/>
</dbReference>
<protein>
    <recommendedName>
        <fullName evidence="1">Polynucleotide kinase PNKP phosphatase domain-containing protein</fullName>
    </recommendedName>
</protein>
<dbReference type="SUPFAM" id="SSF56784">
    <property type="entry name" value="HAD-like"/>
    <property type="match status" value="1"/>
</dbReference>
<dbReference type="EMBL" id="LJOW01000002">
    <property type="protein sequence ID" value="OBQ45567.1"/>
    <property type="molecule type" value="Genomic_DNA"/>
</dbReference>
<comment type="caution">
    <text evidence="2">The sequence shown here is derived from an EMBL/GenBank/DDBJ whole genome shotgun (WGS) entry which is preliminary data.</text>
</comment>
<dbReference type="InterPro" id="IPR023214">
    <property type="entry name" value="HAD_sf"/>
</dbReference>
<evidence type="ECO:0000259" key="1">
    <source>
        <dbReference type="Pfam" id="PF25109"/>
    </source>
</evidence>
<evidence type="ECO:0000313" key="3">
    <source>
        <dbReference type="Proteomes" id="UP000092093"/>
    </source>
</evidence>
<evidence type="ECO:0000313" key="2">
    <source>
        <dbReference type="EMBL" id="OBQ45567.1"/>
    </source>
</evidence>
<reference evidence="2 3" key="1">
    <citation type="submission" date="2015-09" db="EMBL/GenBank/DDBJ databases">
        <title>Aphanizomenon flos-aquae WA102.</title>
        <authorList>
            <person name="Driscoll C."/>
        </authorList>
    </citation>
    <scope>NUCLEOTIDE SEQUENCE [LARGE SCALE GENOMIC DNA]</scope>
    <source>
        <strain evidence="2">WA102</strain>
    </source>
</reference>